<comment type="caution">
    <text evidence="1">The sequence shown here is derived from an EMBL/GenBank/DDBJ whole genome shotgun (WGS) entry which is preliminary data.</text>
</comment>
<name>A0A645BAR7_9ZZZZ</name>
<protein>
    <submittedName>
        <fullName evidence="1">Uncharacterized protein</fullName>
    </submittedName>
</protein>
<accession>A0A645BAR7</accession>
<dbReference type="AlphaFoldDB" id="A0A645BAR7"/>
<proteinExistence type="predicted"/>
<organism evidence="1">
    <name type="scientific">bioreactor metagenome</name>
    <dbReference type="NCBI Taxonomy" id="1076179"/>
    <lineage>
        <taxon>unclassified sequences</taxon>
        <taxon>metagenomes</taxon>
        <taxon>ecological metagenomes</taxon>
    </lineage>
</organism>
<reference evidence="1" key="1">
    <citation type="submission" date="2019-08" db="EMBL/GenBank/DDBJ databases">
        <authorList>
            <person name="Kucharzyk K."/>
            <person name="Murdoch R.W."/>
            <person name="Higgins S."/>
            <person name="Loffler F."/>
        </authorList>
    </citation>
    <scope>NUCLEOTIDE SEQUENCE</scope>
</reference>
<gene>
    <name evidence="1" type="ORF">SDC9_109004</name>
</gene>
<sequence length="354" mass="40197">MINGFAVVSGILLDPSAAVVLQIHDPVEFLRRQSFFIDDRAVGIRQRNYFGAQRHRFGRAVLCDIARTGNHHPQTFKRHLARGQHFTGEIDVAIAGGLRPDATAAPVQTAPRNRAVGRIGDLFVLAEKITDFTRTDPDIAGRHVGIGTDMAVKLTHHILTKAHDLVFTLPLGVEIGAALAAAHRQRSQRILENLLESEKFQDTRINRRMKPQTAFVWTDRTVELNPATDIDLNFALVIHPWNLKDDGALRNHQSFQNAIFLILWLPVQQFAQRPVYFRHALDKLLFPAALLLQPVQHFSDITVHRYHKISQTTFPAPQSQVKKRNLPTFKKRVTIVLQEYFSSQFKNIFSFFSS</sequence>
<dbReference type="EMBL" id="VSSQ01018707">
    <property type="protein sequence ID" value="MPM62138.1"/>
    <property type="molecule type" value="Genomic_DNA"/>
</dbReference>
<evidence type="ECO:0000313" key="1">
    <source>
        <dbReference type="EMBL" id="MPM62138.1"/>
    </source>
</evidence>